<evidence type="ECO:0000256" key="7">
    <source>
        <dbReference type="ARBA" id="ARBA00023211"/>
    </source>
</evidence>
<dbReference type="SUPFAM" id="SSF64158">
    <property type="entry name" value="2,3-Bisphosphoglycerate-independent phosphoglycerate mutase, substrate-binding domain"/>
    <property type="match status" value="1"/>
</dbReference>
<feature type="binding site" evidence="9 13">
    <location>
        <position position="466"/>
    </location>
    <ligand>
        <name>Mn(2+)</name>
        <dbReference type="ChEBI" id="CHEBI:29035"/>
        <label>1</label>
    </ligand>
</feature>
<feature type="binding site" evidence="9 12">
    <location>
        <position position="340"/>
    </location>
    <ligand>
        <name>substrate</name>
    </ligand>
</feature>
<dbReference type="GO" id="GO:0030145">
    <property type="term" value="F:manganese ion binding"/>
    <property type="evidence" value="ECO:0007669"/>
    <property type="project" value="UniProtKB-UniRule"/>
</dbReference>
<dbReference type="EC" id="5.4.2.12" evidence="9 10"/>
<evidence type="ECO:0000256" key="3">
    <source>
        <dbReference type="ARBA" id="ARBA00004798"/>
    </source>
</evidence>
<comment type="function">
    <text evidence="2 9">Catalyzes the interconversion of 2-phosphoglycerate and 3-phosphoglycerate.</text>
</comment>
<evidence type="ECO:0000256" key="9">
    <source>
        <dbReference type="HAMAP-Rule" id="MF_01038"/>
    </source>
</evidence>
<gene>
    <name evidence="9" type="primary">gpmI</name>
    <name evidence="16" type="ORF">DI53_2653</name>
</gene>
<comment type="subunit">
    <text evidence="9">Monomer.</text>
</comment>
<dbReference type="InterPro" id="IPR036646">
    <property type="entry name" value="PGAM_B_sf"/>
</dbReference>
<keyword evidence="6 9" id="KW-0324">Glycolysis</keyword>
<reference evidence="16 17" key="2">
    <citation type="journal article" date="2015" name="PLoS ONE">
        <title>Whole-Genome Optical Mapping and Finished Genome Sequence of Sphingobacterium deserti sp. nov., a New Species Isolated from the Western Desert of China.</title>
        <authorList>
            <person name="Teng C."/>
            <person name="Zhou Z."/>
            <person name="Molnar I."/>
            <person name="Li X."/>
            <person name="Tang R."/>
            <person name="Chen M."/>
            <person name="Wang L."/>
            <person name="Su S."/>
            <person name="Zhang W."/>
            <person name="Lin M."/>
        </authorList>
    </citation>
    <scope>NUCLEOTIDE SEQUENCE [LARGE SCALE GENOMIC DNA]</scope>
    <source>
        <strain evidence="17">ACCC05744</strain>
    </source>
</reference>
<dbReference type="InterPro" id="IPR005995">
    <property type="entry name" value="Pgm_bpd_ind"/>
</dbReference>
<evidence type="ECO:0000313" key="17">
    <source>
        <dbReference type="Proteomes" id="UP000031802"/>
    </source>
</evidence>
<dbReference type="AlphaFoldDB" id="A0A0B8SZX4"/>
<feature type="binding site" evidence="9 12">
    <location>
        <position position="197"/>
    </location>
    <ligand>
        <name>substrate</name>
    </ligand>
</feature>
<dbReference type="PIRSF" id="PIRSF001492">
    <property type="entry name" value="IPGAM"/>
    <property type="match status" value="1"/>
</dbReference>
<dbReference type="CDD" id="cd16010">
    <property type="entry name" value="iPGM"/>
    <property type="match status" value="1"/>
</dbReference>
<dbReference type="GO" id="GO:0005829">
    <property type="term" value="C:cytosol"/>
    <property type="evidence" value="ECO:0007669"/>
    <property type="project" value="TreeGrafter"/>
</dbReference>
<comment type="similarity">
    <text evidence="4 9">Belongs to the BPG-independent phosphoglycerate mutase family.</text>
</comment>
<dbReference type="Pfam" id="PF06415">
    <property type="entry name" value="iPGM_N"/>
    <property type="match status" value="1"/>
</dbReference>
<evidence type="ECO:0000313" key="16">
    <source>
        <dbReference type="EMBL" id="KGE13592.1"/>
    </source>
</evidence>
<comment type="pathway">
    <text evidence="3 9">Carbohydrate degradation; glycolysis; pyruvate from D-glyceraldehyde 3-phosphate: step 3/5.</text>
</comment>
<name>A0A0B8SZX4_9SPHI</name>
<feature type="binding site" evidence="9 12">
    <location>
        <position position="191"/>
    </location>
    <ligand>
        <name>substrate</name>
    </ligand>
</feature>
<evidence type="ECO:0000259" key="15">
    <source>
        <dbReference type="Pfam" id="PF06415"/>
    </source>
</evidence>
<dbReference type="HAMAP" id="MF_01038">
    <property type="entry name" value="GpmI"/>
    <property type="match status" value="1"/>
</dbReference>
<keyword evidence="7 9" id="KW-0464">Manganese</keyword>
<dbReference type="GO" id="GO:0006096">
    <property type="term" value="P:glycolytic process"/>
    <property type="evidence" value="ECO:0007669"/>
    <property type="project" value="UniProtKB-UniRule"/>
</dbReference>
<comment type="caution">
    <text evidence="16">The sequence shown here is derived from an EMBL/GenBank/DDBJ whole genome shotgun (WGS) entry which is preliminary data.</text>
</comment>
<evidence type="ECO:0000256" key="13">
    <source>
        <dbReference type="PIRSR" id="PIRSR001492-3"/>
    </source>
</evidence>
<feature type="active site" description="Phosphoserine intermediate" evidence="9 11">
    <location>
        <position position="67"/>
    </location>
</feature>
<dbReference type="PANTHER" id="PTHR31637">
    <property type="entry name" value="2,3-BISPHOSPHOGLYCERATE-INDEPENDENT PHOSPHOGLYCERATE MUTASE"/>
    <property type="match status" value="1"/>
</dbReference>
<dbReference type="SUPFAM" id="SSF53649">
    <property type="entry name" value="Alkaline phosphatase-like"/>
    <property type="match status" value="1"/>
</dbReference>
<feature type="binding site" evidence="9 13">
    <location>
        <position position="449"/>
    </location>
    <ligand>
        <name>Mn(2+)</name>
        <dbReference type="ChEBI" id="CHEBI:29035"/>
        <label>2</label>
    </ligand>
</feature>
<feature type="binding site" evidence="9 13">
    <location>
        <position position="448"/>
    </location>
    <ligand>
        <name>Mn(2+)</name>
        <dbReference type="ChEBI" id="CHEBI:29035"/>
        <label>2</label>
    </ligand>
</feature>
<dbReference type="EMBL" id="JJMU01000048">
    <property type="protein sequence ID" value="KGE13592.1"/>
    <property type="molecule type" value="Genomic_DNA"/>
</dbReference>
<dbReference type="InterPro" id="IPR011258">
    <property type="entry name" value="BPG-indep_PGM_N"/>
</dbReference>
<dbReference type="Proteomes" id="UP000031802">
    <property type="component" value="Unassembled WGS sequence"/>
</dbReference>
<dbReference type="FunFam" id="3.40.1450.10:FF:000002">
    <property type="entry name" value="2,3-bisphosphoglycerate-independent phosphoglycerate mutase"/>
    <property type="match status" value="1"/>
</dbReference>
<proteinExistence type="inferred from homology"/>
<evidence type="ECO:0000256" key="2">
    <source>
        <dbReference type="ARBA" id="ARBA00002315"/>
    </source>
</evidence>
<dbReference type="InterPro" id="IPR006124">
    <property type="entry name" value="Metalloenzyme"/>
</dbReference>
<dbReference type="UniPathway" id="UPA00109">
    <property type="reaction ID" value="UER00186"/>
</dbReference>
<feature type="binding site" evidence="9 13">
    <location>
        <position position="411"/>
    </location>
    <ligand>
        <name>Mn(2+)</name>
        <dbReference type="ChEBI" id="CHEBI:29035"/>
        <label>1</label>
    </ligand>
</feature>
<comment type="catalytic activity">
    <reaction evidence="1 9">
        <text>(2R)-2-phosphoglycerate = (2R)-3-phosphoglycerate</text>
        <dbReference type="Rhea" id="RHEA:15901"/>
        <dbReference type="ChEBI" id="CHEBI:58272"/>
        <dbReference type="ChEBI" id="CHEBI:58289"/>
        <dbReference type="EC" id="5.4.2.12"/>
    </reaction>
</comment>
<reference evidence="17" key="1">
    <citation type="submission" date="2014-04" db="EMBL/GenBank/DDBJ databases">
        <title>Whole-Genome optical mapping and complete genome sequence of Sphingobacterium deserti sp. nov., a new spaces isolated from desert in the west of China.</title>
        <authorList>
            <person name="Teng C."/>
            <person name="Zhou Z."/>
            <person name="Li X."/>
            <person name="Chen M."/>
            <person name="Lin M."/>
            <person name="Wang L."/>
            <person name="Su S."/>
            <person name="Zhang C."/>
            <person name="Zhang W."/>
        </authorList>
    </citation>
    <scope>NUCLEOTIDE SEQUENCE [LARGE SCALE GENOMIC DNA]</scope>
    <source>
        <strain evidence="17">ACCC05744</strain>
    </source>
</reference>
<dbReference type="InterPro" id="IPR017850">
    <property type="entry name" value="Alkaline_phosphatase_core_sf"/>
</dbReference>
<sequence length="513" mass="56149">MCVSNSENKRVALLILDGLGYGKDDSSNAVRAANTPFLDHLLSAYPHSKVEASGEAVGLPIGQMGNSEVGHMNLGAGRVVYQELGRINKAAADGEFDVNPVIQQAFSYAKTNNKKVHFIGLLSDGGVHAHITHLKALCDAAKHANLTSEQVFIHAFMDGRDTDPNGGLGYVKDLEAHLAHSTGQIASAIGRYYAMDRDNRWERVKEAYDLLTKAIGTPTSNLQQAIEESYKEGVTDEFIKPIVLQDAGGNPVAKVEEGDVVFCFNFRTDRGREITIALTQEAFPQYDMTPLSLHYVTMTAYDDTFKNVNVVFQKDNLTNTLGETLSDQHKTQVRIAETEKYPHVTFFFSGGQEDEFPGERRLLIPSPKVATYDLQPEMSAYGITEAICKDIEENKPDFICLNFANPDMVGHTGVFEAVVKAVETVDSCTKKVVEVGLQNGYSFIILADHGNSEFMVNDDGTPNTAHTTNLVPCVLIDNTYKHIKDGKLGDIAPTVLRLLGANIPTEMTGNVLV</sequence>
<dbReference type="GO" id="GO:0006007">
    <property type="term" value="P:glucose catabolic process"/>
    <property type="evidence" value="ECO:0007669"/>
    <property type="project" value="InterPro"/>
</dbReference>
<comment type="cofactor">
    <cofactor evidence="9">
        <name>Mn(2+)</name>
        <dbReference type="ChEBI" id="CHEBI:29035"/>
    </cofactor>
    <text evidence="9">Binds 2 manganese ions per subunit.</text>
</comment>
<feature type="binding site" evidence="9 12">
    <location>
        <begin position="160"/>
        <end position="161"/>
    </location>
    <ligand>
        <name>substrate</name>
    </ligand>
</feature>
<feature type="domain" description="BPG-independent PGAM N-terminal" evidence="15">
    <location>
        <begin position="87"/>
        <end position="303"/>
    </location>
</feature>
<organism evidence="16 17">
    <name type="scientific">Sphingobacterium deserti</name>
    <dbReference type="NCBI Taxonomy" id="1229276"/>
    <lineage>
        <taxon>Bacteria</taxon>
        <taxon>Pseudomonadati</taxon>
        <taxon>Bacteroidota</taxon>
        <taxon>Sphingobacteriia</taxon>
        <taxon>Sphingobacteriales</taxon>
        <taxon>Sphingobacteriaceae</taxon>
        <taxon>Sphingobacterium</taxon>
    </lineage>
</organism>
<dbReference type="Gene3D" id="3.40.720.10">
    <property type="entry name" value="Alkaline Phosphatase, subunit A"/>
    <property type="match status" value="1"/>
</dbReference>
<protein>
    <recommendedName>
        <fullName evidence="9 10">2,3-bisphosphoglycerate-independent phosphoglycerate mutase</fullName>
        <shortName evidence="9">BPG-independent PGAM</shortName>
        <shortName evidence="9">Phosphoglyceromutase</shortName>
        <shortName evidence="9">iPGM</shortName>
        <ecNumber evidence="9 10">5.4.2.12</ecNumber>
    </recommendedName>
</protein>
<dbReference type="NCBIfam" id="TIGR01307">
    <property type="entry name" value="pgm_bpd_ind"/>
    <property type="match status" value="1"/>
</dbReference>
<evidence type="ECO:0000256" key="8">
    <source>
        <dbReference type="ARBA" id="ARBA00023235"/>
    </source>
</evidence>
<feature type="binding site" evidence="9 12">
    <location>
        <position position="128"/>
    </location>
    <ligand>
        <name>substrate</name>
    </ligand>
</feature>
<accession>A0A0B8SZX4</accession>
<keyword evidence="5 9" id="KW-0479">Metal-binding</keyword>
<dbReference type="STRING" id="1229276.DI53_2653"/>
<dbReference type="GO" id="GO:0004619">
    <property type="term" value="F:phosphoglycerate mutase activity"/>
    <property type="evidence" value="ECO:0007669"/>
    <property type="project" value="UniProtKB-UniRule"/>
</dbReference>
<evidence type="ECO:0000256" key="5">
    <source>
        <dbReference type="ARBA" id="ARBA00022723"/>
    </source>
</evidence>
<evidence type="ECO:0000256" key="10">
    <source>
        <dbReference type="NCBIfam" id="TIGR01307"/>
    </source>
</evidence>
<feature type="binding site" evidence="9 12">
    <location>
        <begin position="267"/>
        <end position="270"/>
    </location>
    <ligand>
        <name>substrate</name>
    </ligand>
</feature>
<evidence type="ECO:0000256" key="11">
    <source>
        <dbReference type="PIRSR" id="PIRSR001492-1"/>
    </source>
</evidence>
<dbReference type="eggNOG" id="COG0696">
    <property type="taxonomic scope" value="Bacteria"/>
</dbReference>
<feature type="binding site" evidence="9 13">
    <location>
        <position position="17"/>
    </location>
    <ligand>
        <name>Mn(2+)</name>
        <dbReference type="ChEBI" id="CHEBI:29035"/>
        <label>2</label>
    </ligand>
</feature>
<dbReference type="Gene3D" id="3.40.1450.10">
    <property type="entry name" value="BPG-independent phosphoglycerate mutase, domain B"/>
    <property type="match status" value="1"/>
</dbReference>
<keyword evidence="8 9" id="KW-0413">Isomerase</keyword>
<feature type="binding site" evidence="9 13">
    <location>
        <position position="67"/>
    </location>
    <ligand>
        <name>Mn(2+)</name>
        <dbReference type="ChEBI" id="CHEBI:29035"/>
        <label>2</label>
    </ligand>
</feature>
<evidence type="ECO:0000259" key="14">
    <source>
        <dbReference type="Pfam" id="PF01676"/>
    </source>
</evidence>
<feature type="domain" description="Metalloenzyme" evidence="14">
    <location>
        <begin position="9"/>
        <end position="502"/>
    </location>
</feature>
<evidence type="ECO:0000256" key="4">
    <source>
        <dbReference type="ARBA" id="ARBA00008819"/>
    </source>
</evidence>
<dbReference type="PANTHER" id="PTHR31637:SF0">
    <property type="entry name" value="2,3-BISPHOSPHOGLYCERATE-INDEPENDENT PHOSPHOGLYCERATE MUTASE"/>
    <property type="match status" value="1"/>
</dbReference>
<evidence type="ECO:0000256" key="12">
    <source>
        <dbReference type="PIRSR" id="PIRSR001492-2"/>
    </source>
</evidence>
<dbReference type="PATRIC" id="fig|1229276.3.peg.2728"/>
<feature type="binding site" evidence="9 13">
    <location>
        <position position="407"/>
    </location>
    <ligand>
        <name>Mn(2+)</name>
        <dbReference type="ChEBI" id="CHEBI:29035"/>
        <label>1</label>
    </ligand>
</feature>
<dbReference type="Pfam" id="PF01676">
    <property type="entry name" value="Metalloenzyme"/>
    <property type="match status" value="1"/>
</dbReference>
<evidence type="ECO:0000256" key="1">
    <source>
        <dbReference type="ARBA" id="ARBA00000370"/>
    </source>
</evidence>
<keyword evidence="17" id="KW-1185">Reference proteome</keyword>
<evidence type="ECO:0000256" key="6">
    <source>
        <dbReference type="ARBA" id="ARBA00023152"/>
    </source>
</evidence>